<proteinExistence type="predicted"/>
<keyword evidence="2" id="KW-1185">Reference proteome</keyword>
<dbReference type="RefSeq" id="WP_240256922.1">
    <property type="nucleotide sequence ID" value="NZ_JAKTTI010000031.1"/>
</dbReference>
<evidence type="ECO:0000313" key="2">
    <source>
        <dbReference type="Proteomes" id="UP001431131"/>
    </source>
</evidence>
<dbReference type="EMBL" id="JAKTTI010000031">
    <property type="protein sequence ID" value="MCH1627005.1"/>
    <property type="molecule type" value="Genomic_DNA"/>
</dbReference>
<protein>
    <submittedName>
        <fullName evidence="1">Uncharacterized protein</fullName>
    </submittedName>
</protein>
<comment type="caution">
    <text evidence="1">The sequence shown here is derived from an EMBL/GenBank/DDBJ whole genome shotgun (WGS) entry which is preliminary data.</text>
</comment>
<evidence type="ECO:0000313" key="1">
    <source>
        <dbReference type="EMBL" id="MCH1627005.1"/>
    </source>
</evidence>
<dbReference type="AlphaFoldDB" id="A0AAW5E6Z2"/>
<organism evidence="1 2">
    <name type="scientific">Fredinandcohnia quinoae</name>
    <dbReference type="NCBI Taxonomy" id="2918902"/>
    <lineage>
        <taxon>Bacteria</taxon>
        <taxon>Bacillati</taxon>
        <taxon>Bacillota</taxon>
        <taxon>Bacilli</taxon>
        <taxon>Bacillales</taxon>
        <taxon>Bacillaceae</taxon>
        <taxon>Fredinandcohnia</taxon>
    </lineage>
</organism>
<name>A0AAW5E6Z2_9BACI</name>
<accession>A0AAW5E6Z2</accession>
<reference evidence="1" key="1">
    <citation type="submission" date="2022-02" db="EMBL/GenBank/DDBJ databases">
        <title>Fredinandcohnia quinoae sp. nov. isolated from Chenopodium quinoa seeds.</title>
        <authorList>
            <person name="Saati-Santamaria Z."/>
            <person name="Flores-Felix J.D."/>
            <person name="Igual J.M."/>
            <person name="Velazquez E."/>
            <person name="Garcia-Fraile P."/>
            <person name="Martinez-Molina E."/>
        </authorList>
    </citation>
    <scope>NUCLEOTIDE SEQUENCE</scope>
    <source>
        <strain evidence="1">SECRCQ15</strain>
    </source>
</reference>
<dbReference type="Proteomes" id="UP001431131">
    <property type="component" value="Unassembled WGS sequence"/>
</dbReference>
<gene>
    <name evidence="1" type="ORF">MJG50_16850</name>
</gene>
<sequence>MKKIAACLGLIIILGIISFIESEVVKNKETIVFSGLSPDEQVDAKVENENLENLIPSLEMVLVDTQVVNGNTVETYQEYEVYKDKHGEIIQKVPTEYYEFLEFWR</sequence>